<evidence type="ECO:0000256" key="3">
    <source>
        <dbReference type="ARBA" id="ARBA00004494"/>
    </source>
</evidence>
<evidence type="ECO:0000256" key="5">
    <source>
        <dbReference type="ARBA" id="ARBA00022475"/>
    </source>
</evidence>
<keyword evidence="8" id="KW-0539">Nucleus</keyword>
<evidence type="ECO:0000256" key="6">
    <source>
        <dbReference type="ARBA" id="ARBA00023054"/>
    </source>
</evidence>
<comment type="function">
    <text evidence="1">Enhances Ca(2+)-mediated inhibition of inositol 1,4,5-triphosphate receptor (ITPR) Ca(2+) release.</text>
</comment>
<evidence type="ECO:0000256" key="4">
    <source>
        <dbReference type="ARBA" id="ARBA00019443"/>
    </source>
</evidence>
<keyword evidence="5" id="KW-1003">Cell membrane</keyword>
<evidence type="ECO:0000256" key="1">
    <source>
        <dbReference type="ARBA" id="ARBA00003856"/>
    </source>
</evidence>
<dbReference type="SMART" id="SM01265">
    <property type="entry name" value="Mab-21"/>
    <property type="match status" value="1"/>
</dbReference>
<keyword evidence="11" id="KW-1185">Reference proteome</keyword>
<keyword evidence="10" id="KW-0732">Signal</keyword>
<dbReference type="InterPro" id="IPR024810">
    <property type="entry name" value="MAB21L/cGLR"/>
</dbReference>
<feature type="signal peptide" evidence="10">
    <location>
        <begin position="1"/>
        <end position="19"/>
    </location>
</feature>
<dbReference type="Gene3D" id="1.10.1410.40">
    <property type="match status" value="1"/>
</dbReference>
<organism evidence="11 12">
    <name type="scientific">Betta splendens</name>
    <name type="common">Siamese fighting fish</name>
    <dbReference type="NCBI Taxonomy" id="158456"/>
    <lineage>
        <taxon>Eukaryota</taxon>
        <taxon>Metazoa</taxon>
        <taxon>Chordata</taxon>
        <taxon>Craniata</taxon>
        <taxon>Vertebrata</taxon>
        <taxon>Euteleostomi</taxon>
        <taxon>Actinopterygii</taxon>
        <taxon>Neopterygii</taxon>
        <taxon>Teleostei</taxon>
        <taxon>Neoteleostei</taxon>
        <taxon>Acanthomorphata</taxon>
        <taxon>Anabantaria</taxon>
        <taxon>Anabantiformes</taxon>
        <taxon>Anabantoidei</taxon>
        <taxon>Osphronemidae</taxon>
        <taxon>Betta</taxon>
    </lineage>
</organism>
<feature type="region of interest" description="Disordered" evidence="9">
    <location>
        <begin position="17"/>
        <end position="104"/>
    </location>
</feature>
<evidence type="ECO:0000256" key="9">
    <source>
        <dbReference type="SAM" id="MobiDB-lite"/>
    </source>
</evidence>
<evidence type="ECO:0000256" key="2">
    <source>
        <dbReference type="ARBA" id="ARBA00004251"/>
    </source>
</evidence>
<dbReference type="InterPro" id="IPR026250">
    <property type="entry name" value="ITPRIP-like"/>
</dbReference>
<name>A0A6P7NGA6_BETSP</name>
<evidence type="ECO:0000313" key="11">
    <source>
        <dbReference type="Proteomes" id="UP000515150"/>
    </source>
</evidence>
<feature type="chain" id="PRO_5027640712" description="Inositol 1,4,5-trisphosphate receptor-interacting protein" evidence="10">
    <location>
        <begin position="20"/>
        <end position="531"/>
    </location>
</feature>
<comment type="subcellular location">
    <subcellularLocation>
        <location evidence="2">Cell membrane</location>
        <topology evidence="2">Single-pass type I membrane protein</topology>
    </subcellularLocation>
    <subcellularLocation>
        <location evidence="3">Nucleus outer membrane</location>
        <topology evidence="3">Single-pass type I membrane protein</topology>
    </subcellularLocation>
</comment>
<protein>
    <recommendedName>
        <fullName evidence="4">Inositol 1,4,5-trisphosphate receptor-interacting protein</fullName>
    </recommendedName>
</protein>
<gene>
    <name evidence="12" type="primary">LOC114861732</name>
</gene>
<keyword evidence="12" id="KW-0675">Receptor</keyword>
<dbReference type="KEGG" id="bspl:114861732"/>
<proteinExistence type="predicted"/>
<keyword evidence="5" id="KW-0472">Membrane</keyword>
<dbReference type="RefSeq" id="XP_029017120.1">
    <property type="nucleotide sequence ID" value="XM_029161287.3"/>
</dbReference>
<sequence length="531" mass="58691">MQDVLLKALVVALGLLTYPTDDPGVGEQRGGGGDAPRYEAGPLEEEEQRDLEMAPASDDARPPSGAVNPEKEEHGSDRQGRGEEPGRPEASEAQSKRAPNGTAQEAGADWAKDFLCFILNTFSVVSTVCFLGKCLTHASPMVRARAEALLLPDSATLQDFHARCVVASRTKWTEEEFLEGFANDLLESMRLVCGGGGAALGDFTVADGADLKVPLTLPRPFRFQCVLGNEQASQLLPDMQVCGRIEVVEEEEEEGAGSCPCRSSATGDDMVCLLHCDKAPAGAANVCDELCSKGFLSKSRVARWFRGAIRQAWEQIAHKYEVELSIRYVDAPGALAVRFRSGRVLRFRLNPVVKFDNNAHFYITPRSPRESDTLWTLSLSGYEDRLLRSLSARLPDEACHLQTLEIACFLHRRQTSLFRSDTVGDRHFRTALMHLLLDGPPSQWEASAVAQRLQDLMGFMARSLEKKLLHHVLIGNPAARKFVQLPAELTRAKPVNLFHPLVVHDCIYKNAAMHFKETLRNAHMLIQDYVD</sequence>
<accession>A0A6P7NGA6</accession>
<reference evidence="12" key="1">
    <citation type="submission" date="2025-08" db="UniProtKB">
        <authorList>
            <consortium name="RefSeq"/>
        </authorList>
    </citation>
    <scope>IDENTIFICATION</scope>
</reference>
<dbReference type="PANTHER" id="PTHR10656">
    <property type="entry name" value="CELL FATE DETERMINING PROTEIN MAB21-RELATED"/>
    <property type="match status" value="1"/>
</dbReference>
<evidence type="ECO:0000313" key="12">
    <source>
        <dbReference type="RefSeq" id="XP_029017120.1"/>
    </source>
</evidence>
<evidence type="ECO:0000256" key="7">
    <source>
        <dbReference type="ARBA" id="ARBA00023180"/>
    </source>
</evidence>
<dbReference type="PANTHER" id="PTHR10656:SF8">
    <property type="entry name" value="INOSITOL 1,4,5-TRISPHOSPHATE RECEPTOR-INTERACTING PROTEIN"/>
    <property type="match status" value="1"/>
</dbReference>
<dbReference type="GO" id="GO:0005886">
    <property type="term" value="C:plasma membrane"/>
    <property type="evidence" value="ECO:0007669"/>
    <property type="project" value="UniProtKB-SubCell"/>
</dbReference>
<dbReference type="GeneID" id="114861732"/>
<keyword evidence="6" id="KW-0175">Coiled coil</keyword>
<dbReference type="Proteomes" id="UP000515150">
    <property type="component" value="Chromosome 1"/>
</dbReference>
<evidence type="ECO:0000256" key="8">
    <source>
        <dbReference type="ARBA" id="ARBA00023242"/>
    </source>
</evidence>
<feature type="compositionally biased region" description="Basic and acidic residues" evidence="9">
    <location>
        <begin position="69"/>
        <end position="90"/>
    </location>
</feature>
<dbReference type="OrthoDB" id="9923553at2759"/>
<keyword evidence="7" id="KW-0325">Glycoprotein</keyword>
<dbReference type="Gene3D" id="3.30.460.90">
    <property type="match status" value="1"/>
</dbReference>
<dbReference type="AlphaFoldDB" id="A0A6P7NGA6"/>
<dbReference type="GO" id="GO:0005640">
    <property type="term" value="C:nuclear outer membrane"/>
    <property type="evidence" value="ECO:0007669"/>
    <property type="project" value="UniProtKB-SubCell"/>
</dbReference>
<evidence type="ECO:0000256" key="10">
    <source>
        <dbReference type="SAM" id="SignalP"/>
    </source>
</evidence>
<dbReference type="PRINTS" id="PR02107">
    <property type="entry name" value="INOS145TPRIP"/>
</dbReference>